<feature type="transmembrane region" description="Helical" evidence="3">
    <location>
        <begin position="200"/>
        <end position="221"/>
    </location>
</feature>
<feature type="transmembrane region" description="Helical" evidence="3">
    <location>
        <begin position="233"/>
        <end position="252"/>
    </location>
</feature>
<gene>
    <name evidence="5" type="ORF">ACFSMZ_15910</name>
</gene>
<dbReference type="Gene3D" id="3.30.70.270">
    <property type="match status" value="1"/>
</dbReference>
<keyword evidence="3" id="KW-0472">Membrane</keyword>
<dbReference type="InterPro" id="IPR043128">
    <property type="entry name" value="Rev_trsase/Diguanyl_cyclase"/>
</dbReference>
<feature type="transmembrane region" description="Helical" evidence="3">
    <location>
        <begin position="272"/>
        <end position="293"/>
    </location>
</feature>
<protein>
    <recommendedName>
        <fullName evidence="1">diguanylate cyclase</fullName>
        <ecNumber evidence="1">2.7.7.65</ecNumber>
    </recommendedName>
</protein>
<accession>A0ABW5DL57</accession>
<dbReference type="SMART" id="SM00267">
    <property type="entry name" value="GGDEF"/>
    <property type="match status" value="1"/>
</dbReference>
<dbReference type="PANTHER" id="PTHR45138">
    <property type="entry name" value="REGULATORY COMPONENTS OF SENSORY TRANSDUCTION SYSTEM"/>
    <property type="match status" value="1"/>
</dbReference>
<dbReference type="EMBL" id="JBHUIR010000062">
    <property type="protein sequence ID" value="MFD2261236.1"/>
    <property type="molecule type" value="Genomic_DNA"/>
</dbReference>
<comment type="catalytic activity">
    <reaction evidence="2">
        <text>2 GTP = 3',3'-c-di-GMP + 2 diphosphate</text>
        <dbReference type="Rhea" id="RHEA:24898"/>
        <dbReference type="ChEBI" id="CHEBI:33019"/>
        <dbReference type="ChEBI" id="CHEBI:37565"/>
        <dbReference type="ChEBI" id="CHEBI:58805"/>
        <dbReference type="EC" id="2.7.7.65"/>
    </reaction>
</comment>
<keyword evidence="6" id="KW-1185">Reference proteome</keyword>
<dbReference type="RefSeq" id="WP_345099781.1">
    <property type="nucleotide sequence ID" value="NZ_BAABGS010000071.1"/>
</dbReference>
<keyword evidence="3" id="KW-1133">Transmembrane helix</keyword>
<feature type="transmembrane region" description="Helical" evidence="3">
    <location>
        <begin position="84"/>
        <end position="106"/>
    </location>
</feature>
<evidence type="ECO:0000256" key="2">
    <source>
        <dbReference type="ARBA" id="ARBA00034247"/>
    </source>
</evidence>
<evidence type="ECO:0000259" key="4">
    <source>
        <dbReference type="PROSITE" id="PS50887"/>
    </source>
</evidence>
<dbReference type="Proteomes" id="UP001597373">
    <property type="component" value="Unassembled WGS sequence"/>
</dbReference>
<dbReference type="Pfam" id="PF00990">
    <property type="entry name" value="GGDEF"/>
    <property type="match status" value="1"/>
</dbReference>
<dbReference type="EC" id="2.7.7.65" evidence="1"/>
<sequence>MTDWSPVRLRMQLLRVCKKFTSISTGGCCGDVFYSLDGRYALALNNGGGTSLGCAILRVVAAPTRIYSPRSCTQGHLWGVGMDIGTIFMTVSFMMLINGSVLIEFYRDMPRTLRPAMQYWQAGTALIAGGCAIFAFGAPLPRAFILVAAYGLITFGLTAYLAAVQAFDGIRPKIWQFIPSAALVPSILWFTLIADIFGARLVFLTAVWGWLAFACLSSLLHGSPQPVPISRKILIWLFATVFCYLVIQLGFYSRTDANLSFASEAVEYWFNLLGPTVLSLLPIVGTTTFLLMCSDKLRQRLEEMASTDYLTGLFNRRILADYGARCIEAVAKSGRGFALALLDIDNFKSINDTYGHEVGDQVLAELARCLREHAGMDAILARVGGEEFALLLPDGDQKSAIAMTERLRQAVEKFEFQSSQGAIPVTFSAGIATWRHGDSEFDDVFRRADQALYTAKSSGRNRVEVARLSVAV</sequence>
<dbReference type="PROSITE" id="PS50887">
    <property type="entry name" value="GGDEF"/>
    <property type="match status" value="1"/>
</dbReference>
<evidence type="ECO:0000256" key="1">
    <source>
        <dbReference type="ARBA" id="ARBA00012528"/>
    </source>
</evidence>
<dbReference type="InterPro" id="IPR050469">
    <property type="entry name" value="Diguanylate_Cyclase"/>
</dbReference>
<feature type="transmembrane region" description="Helical" evidence="3">
    <location>
        <begin position="143"/>
        <end position="162"/>
    </location>
</feature>
<evidence type="ECO:0000313" key="5">
    <source>
        <dbReference type="EMBL" id="MFD2261236.1"/>
    </source>
</evidence>
<dbReference type="NCBIfam" id="TIGR00254">
    <property type="entry name" value="GGDEF"/>
    <property type="match status" value="1"/>
</dbReference>
<evidence type="ECO:0000313" key="6">
    <source>
        <dbReference type="Proteomes" id="UP001597373"/>
    </source>
</evidence>
<evidence type="ECO:0000256" key="3">
    <source>
        <dbReference type="SAM" id="Phobius"/>
    </source>
</evidence>
<feature type="transmembrane region" description="Helical" evidence="3">
    <location>
        <begin position="174"/>
        <end position="194"/>
    </location>
</feature>
<comment type="caution">
    <text evidence="5">The sequence shown here is derived from an EMBL/GenBank/DDBJ whole genome shotgun (WGS) entry which is preliminary data.</text>
</comment>
<feature type="domain" description="GGDEF" evidence="4">
    <location>
        <begin position="335"/>
        <end position="468"/>
    </location>
</feature>
<organism evidence="5 6">
    <name type="scientific">Chelativorans composti</name>
    <dbReference type="NCBI Taxonomy" id="768533"/>
    <lineage>
        <taxon>Bacteria</taxon>
        <taxon>Pseudomonadati</taxon>
        <taxon>Pseudomonadota</taxon>
        <taxon>Alphaproteobacteria</taxon>
        <taxon>Hyphomicrobiales</taxon>
        <taxon>Phyllobacteriaceae</taxon>
        <taxon>Chelativorans</taxon>
    </lineage>
</organism>
<dbReference type="PANTHER" id="PTHR45138:SF9">
    <property type="entry name" value="DIGUANYLATE CYCLASE DGCM-RELATED"/>
    <property type="match status" value="1"/>
</dbReference>
<feature type="transmembrane region" description="Helical" evidence="3">
    <location>
        <begin position="118"/>
        <end position="137"/>
    </location>
</feature>
<dbReference type="CDD" id="cd01949">
    <property type="entry name" value="GGDEF"/>
    <property type="match status" value="1"/>
</dbReference>
<dbReference type="InterPro" id="IPR000160">
    <property type="entry name" value="GGDEF_dom"/>
</dbReference>
<dbReference type="SUPFAM" id="SSF55073">
    <property type="entry name" value="Nucleotide cyclase"/>
    <property type="match status" value="1"/>
</dbReference>
<proteinExistence type="predicted"/>
<reference evidence="6" key="1">
    <citation type="journal article" date="2019" name="Int. J. Syst. Evol. Microbiol.">
        <title>The Global Catalogue of Microorganisms (GCM) 10K type strain sequencing project: providing services to taxonomists for standard genome sequencing and annotation.</title>
        <authorList>
            <consortium name="The Broad Institute Genomics Platform"/>
            <consortium name="The Broad Institute Genome Sequencing Center for Infectious Disease"/>
            <person name="Wu L."/>
            <person name="Ma J."/>
        </authorList>
    </citation>
    <scope>NUCLEOTIDE SEQUENCE [LARGE SCALE GENOMIC DNA]</scope>
    <source>
        <strain evidence="6">KCTC 23707</strain>
    </source>
</reference>
<dbReference type="InterPro" id="IPR029787">
    <property type="entry name" value="Nucleotide_cyclase"/>
</dbReference>
<keyword evidence="3" id="KW-0812">Transmembrane</keyword>
<name>A0ABW5DL57_9HYPH</name>